<sequence>MPYNTAPMPRPEEITGTSALPLARVKKIIAQDEDIAQCSNGAAFAISVATEEFLRYLTEQAHNVAKSDAKPRRNIAYKDIATAVAKFDNLQFLSDTVPKTMTYKQIKEKKAATDASKAAAANEDAEAADVDGEGAALTNGQRSIASMMAQQSHGHAHTNGTSHVPTSPNRQRQSHSMANSPIVDRTVQPQQNGHAHPTGADVDVEMQD</sequence>
<reference evidence="1" key="1">
    <citation type="submission" date="2022-10" db="EMBL/GenBank/DDBJ databases">
        <title>Culturing micro-colonial fungi from biological soil crusts in the Mojave desert and describing Neophaeococcomyces mojavensis, and introducing the new genera and species Taxawa tesnikishii.</title>
        <authorList>
            <person name="Kurbessoian T."/>
            <person name="Stajich J.E."/>
        </authorList>
    </citation>
    <scope>NUCLEOTIDE SEQUENCE</scope>
    <source>
        <strain evidence="1">JES_112</strain>
    </source>
</reference>
<organism evidence="1 2">
    <name type="scientific">Neophaeococcomyces mojaviensis</name>
    <dbReference type="NCBI Taxonomy" id="3383035"/>
    <lineage>
        <taxon>Eukaryota</taxon>
        <taxon>Fungi</taxon>
        <taxon>Dikarya</taxon>
        <taxon>Ascomycota</taxon>
        <taxon>Pezizomycotina</taxon>
        <taxon>Eurotiomycetes</taxon>
        <taxon>Chaetothyriomycetidae</taxon>
        <taxon>Chaetothyriales</taxon>
        <taxon>Chaetothyriales incertae sedis</taxon>
        <taxon>Neophaeococcomyces</taxon>
    </lineage>
</organism>
<dbReference type="Proteomes" id="UP001172386">
    <property type="component" value="Unassembled WGS sequence"/>
</dbReference>
<proteinExistence type="predicted"/>
<evidence type="ECO:0000313" key="1">
    <source>
        <dbReference type="EMBL" id="KAJ9650016.1"/>
    </source>
</evidence>
<gene>
    <name evidence="1" type="ORF">H2198_010663</name>
</gene>
<accession>A0ACC2ZR29</accession>
<protein>
    <submittedName>
        <fullName evidence="1">Uncharacterized protein</fullName>
    </submittedName>
</protein>
<comment type="caution">
    <text evidence="1">The sequence shown here is derived from an EMBL/GenBank/DDBJ whole genome shotgun (WGS) entry which is preliminary data.</text>
</comment>
<dbReference type="EMBL" id="JAPDRQ010000400">
    <property type="protein sequence ID" value="KAJ9650016.1"/>
    <property type="molecule type" value="Genomic_DNA"/>
</dbReference>
<name>A0ACC2ZR29_9EURO</name>
<keyword evidence="2" id="KW-1185">Reference proteome</keyword>
<evidence type="ECO:0000313" key="2">
    <source>
        <dbReference type="Proteomes" id="UP001172386"/>
    </source>
</evidence>